<evidence type="ECO:0000256" key="2">
    <source>
        <dbReference type="ARBA" id="ARBA00006175"/>
    </source>
</evidence>
<keyword evidence="5 8" id="KW-0812">Transmembrane</keyword>
<reference evidence="11 12" key="1">
    <citation type="submission" date="2019-01" db="EMBL/GenBank/DDBJ databases">
        <title>Genome sequencing of strain FW10M-9.</title>
        <authorList>
            <person name="Heo J."/>
            <person name="Kim S.-J."/>
            <person name="Kim J.-S."/>
            <person name="Hong S.-B."/>
            <person name="Kwon S.-W."/>
        </authorList>
    </citation>
    <scope>NUCLEOTIDE SEQUENCE [LARGE SCALE GENOMIC DNA]</scope>
    <source>
        <strain evidence="11 12">FW10M-9</strain>
    </source>
</reference>
<evidence type="ECO:0000256" key="7">
    <source>
        <dbReference type="ARBA" id="ARBA00023136"/>
    </source>
</evidence>
<feature type="transmembrane region" description="Helical" evidence="10">
    <location>
        <begin position="36"/>
        <end position="55"/>
    </location>
</feature>
<evidence type="ECO:0000256" key="1">
    <source>
        <dbReference type="ARBA" id="ARBA00004651"/>
    </source>
</evidence>
<feature type="transmembrane region" description="Helical" evidence="10">
    <location>
        <begin position="61"/>
        <end position="85"/>
    </location>
</feature>
<comment type="similarity">
    <text evidence="2 8">Belongs to the MIP/aquaporin (TC 1.A.8) family.</text>
</comment>
<feature type="transmembrane region" description="Helical" evidence="10">
    <location>
        <begin position="198"/>
        <end position="219"/>
    </location>
</feature>
<feature type="transmembrane region" description="Helical" evidence="10">
    <location>
        <begin position="170"/>
        <end position="191"/>
    </location>
</feature>
<dbReference type="Proteomes" id="UP000292118">
    <property type="component" value="Chromosome"/>
</dbReference>
<dbReference type="Gene3D" id="1.20.1080.10">
    <property type="entry name" value="Glycerol uptake facilitator protein"/>
    <property type="match status" value="1"/>
</dbReference>
<dbReference type="Pfam" id="PF00230">
    <property type="entry name" value="MIP"/>
    <property type="match status" value="1"/>
</dbReference>
<keyword evidence="7 10" id="KW-0472">Membrane</keyword>
<dbReference type="InterPro" id="IPR034294">
    <property type="entry name" value="Aquaporin_transptr"/>
</dbReference>
<dbReference type="OrthoDB" id="9807293at2"/>
<gene>
    <name evidence="11" type="ORF">ET471_09165</name>
</gene>
<evidence type="ECO:0000256" key="8">
    <source>
        <dbReference type="RuleBase" id="RU000477"/>
    </source>
</evidence>
<dbReference type="AlphaFoldDB" id="A0A4P6F3R6"/>
<dbReference type="PROSITE" id="PS00221">
    <property type="entry name" value="MIP"/>
    <property type="match status" value="1"/>
</dbReference>
<feature type="transmembrane region" description="Helical" evidence="10">
    <location>
        <begin position="106"/>
        <end position="128"/>
    </location>
</feature>
<evidence type="ECO:0000313" key="11">
    <source>
        <dbReference type="EMBL" id="QAY70184.1"/>
    </source>
</evidence>
<dbReference type="SUPFAM" id="SSF81338">
    <property type="entry name" value="Aquaporin-like"/>
    <property type="match status" value="1"/>
</dbReference>
<keyword evidence="3 8" id="KW-0813">Transport</keyword>
<evidence type="ECO:0000256" key="9">
    <source>
        <dbReference type="SAM" id="MobiDB-lite"/>
    </source>
</evidence>
<evidence type="ECO:0000256" key="5">
    <source>
        <dbReference type="ARBA" id="ARBA00022692"/>
    </source>
</evidence>
<dbReference type="RefSeq" id="WP_129187690.1">
    <property type="nucleotide sequence ID" value="NZ_CP035493.1"/>
</dbReference>
<protein>
    <submittedName>
        <fullName evidence="11">MIP family channel protein</fullName>
    </submittedName>
</protein>
<dbReference type="PRINTS" id="PR00783">
    <property type="entry name" value="MINTRINSICP"/>
</dbReference>
<evidence type="ECO:0000256" key="10">
    <source>
        <dbReference type="SAM" id="Phobius"/>
    </source>
</evidence>
<dbReference type="InterPro" id="IPR000425">
    <property type="entry name" value="MIP"/>
</dbReference>
<keyword evidence="12" id="KW-1185">Reference proteome</keyword>
<evidence type="ECO:0000256" key="3">
    <source>
        <dbReference type="ARBA" id="ARBA00022448"/>
    </source>
</evidence>
<feature type="transmembrane region" description="Helical" evidence="10">
    <location>
        <begin position="245"/>
        <end position="267"/>
    </location>
</feature>
<dbReference type="PANTHER" id="PTHR19139">
    <property type="entry name" value="AQUAPORIN TRANSPORTER"/>
    <property type="match status" value="1"/>
</dbReference>
<accession>A0A4P6F3R6</accession>
<dbReference type="GO" id="GO:0005886">
    <property type="term" value="C:plasma membrane"/>
    <property type="evidence" value="ECO:0007669"/>
    <property type="project" value="UniProtKB-SubCell"/>
</dbReference>
<comment type="subcellular location">
    <subcellularLocation>
        <location evidence="1">Cell membrane</location>
        <topology evidence="1">Multi-pass membrane protein</topology>
    </subcellularLocation>
</comment>
<organism evidence="11 12">
    <name type="scientific">Xylanimonas protaetiae</name>
    <dbReference type="NCBI Taxonomy" id="2509457"/>
    <lineage>
        <taxon>Bacteria</taxon>
        <taxon>Bacillati</taxon>
        <taxon>Actinomycetota</taxon>
        <taxon>Actinomycetes</taxon>
        <taxon>Micrococcales</taxon>
        <taxon>Promicromonosporaceae</taxon>
        <taxon>Xylanimonas</taxon>
    </lineage>
</organism>
<keyword evidence="6 10" id="KW-1133">Transmembrane helix</keyword>
<name>A0A4P6F3R6_9MICO</name>
<feature type="region of interest" description="Disordered" evidence="9">
    <location>
        <begin position="287"/>
        <end position="340"/>
    </location>
</feature>
<dbReference type="PANTHER" id="PTHR19139:SF199">
    <property type="entry name" value="MIP17260P"/>
    <property type="match status" value="1"/>
</dbReference>
<sequence length="340" mass="34753">MSQDYAAPAGVYQADDAVDAPAEAPYSLATRMAAEAFGTFILVLGIVGTATFNFLNTQGTILTVALAGGIMLLAGIAAVGHVSGGHFNPAVTFAQALAGRFSWKDLLPYWVAQLVGATVAAGVMWAVIPSTLVTAMGLQGRGDVLLRTANGWGSASPLSGLTQAQATFPFLNALIIEVVIAAVFVGVVLAVTGKRARVPYPAVVIGLTLAALHIISWPITNTSFNPARSFASVVFAGDGTAWKQLWLFVVAPLVGAGLAALFTLVFAPATSVASSEVVDEIEETYEISPADESAESAGSAPEVADEAPVAEQVAEPVANAAADDVATPEGGTDEPEKPQA</sequence>
<evidence type="ECO:0000256" key="6">
    <source>
        <dbReference type="ARBA" id="ARBA00022989"/>
    </source>
</evidence>
<dbReference type="EMBL" id="CP035493">
    <property type="protein sequence ID" value="QAY70184.1"/>
    <property type="molecule type" value="Genomic_DNA"/>
</dbReference>
<keyword evidence="4" id="KW-1003">Cell membrane</keyword>
<evidence type="ECO:0000313" key="12">
    <source>
        <dbReference type="Proteomes" id="UP000292118"/>
    </source>
</evidence>
<dbReference type="InterPro" id="IPR023271">
    <property type="entry name" value="Aquaporin-like"/>
</dbReference>
<dbReference type="InterPro" id="IPR022357">
    <property type="entry name" value="MIP_CS"/>
</dbReference>
<dbReference type="GO" id="GO:0015250">
    <property type="term" value="F:water channel activity"/>
    <property type="evidence" value="ECO:0007669"/>
    <property type="project" value="TreeGrafter"/>
</dbReference>
<proteinExistence type="inferred from homology"/>
<evidence type="ECO:0000256" key="4">
    <source>
        <dbReference type="ARBA" id="ARBA00022475"/>
    </source>
</evidence>
<feature type="compositionally biased region" description="Low complexity" evidence="9">
    <location>
        <begin position="300"/>
        <end position="329"/>
    </location>
</feature>
<dbReference type="KEGG" id="xya:ET471_09165"/>